<name>A0A1W1CCH2_9ZZZZ</name>
<gene>
    <name evidence="1" type="ORF">MNB_SV-14-1022</name>
</gene>
<organism evidence="1">
    <name type="scientific">hydrothermal vent metagenome</name>
    <dbReference type="NCBI Taxonomy" id="652676"/>
    <lineage>
        <taxon>unclassified sequences</taxon>
        <taxon>metagenomes</taxon>
        <taxon>ecological metagenomes</taxon>
    </lineage>
</organism>
<protein>
    <submittedName>
        <fullName evidence="1">Uncharacterized protein</fullName>
    </submittedName>
</protein>
<evidence type="ECO:0000313" key="1">
    <source>
        <dbReference type="EMBL" id="SFV63518.1"/>
    </source>
</evidence>
<dbReference type="EMBL" id="FPHN01000154">
    <property type="protein sequence ID" value="SFV63518.1"/>
    <property type="molecule type" value="Genomic_DNA"/>
</dbReference>
<dbReference type="AlphaFoldDB" id="A0A1W1CCH2"/>
<sequence>MFFKNGFEALRCGVCCALLKKSKSFLYRPHAMPYFVGFARFLPIFARGEKWG</sequence>
<reference evidence="1" key="1">
    <citation type="submission" date="2016-10" db="EMBL/GenBank/DDBJ databases">
        <authorList>
            <person name="de Groot N.N."/>
        </authorList>
    </citation>
    <scope>NUCLEOTIDE SEQUENCE</scope>
</reference>
<proteinExistence type="predicted"/>
<accession>A0A1W1CCH2</accession>